<keyword evidence="2" id="KW-0175">Coiled coil</keyword>
<evidence type="ECO:0000313" key="4">
    <source>
        <dbReference type="Proteomes" id="UP000829999"/>
    </source>
</evidence>
<dbReference type="RefSeq" id="XP_050554184.1">
    <property type="nucleotide sequence ID" value="XM_050698227.1"/>
</dbReference>
<comment type="similarity">
    <text evidence="1">Belongs to the IMPACT family.</text>
</comment>
<dbReference type="Gene3D" id="3.30.230.30">
    <property type="entry name" value="Impact, N-terminal domain"/>
    <property type="match status" value="1"/>
</dbReference>
<dbReference type="PANTHER" id="PTHR16301:SF25">
    <property type="entry name" value="PROTEIN IMPACT"/>
    <property type="match status" value="1"/>
</dbReference>
<dbReference type="GO" id="GO:0006446">
    <property type="term" value="P:regulation of translational initiation"/>
    <property type="evidence" value="ECO:0007669"/>
    <property type="project" value="TreeGrafter"/>
</dbReference>
<keyword evidence="4" id="KW-1185">Reference proteome</keyword>
<feature type="domain" description="Impact N-terminal" evidence="3">
    <location>
        <begin position="120"/>
        <end position="185"/>
    </location>
</feature>
<dbReference type="OrthoDB" id="10478934at2759"/>
<dbReference type="InterPro" id="IPR001498">
    <property type="entry name" value="Impact_N"/>
</dbReference>
<dbReference type="Proteomes" id="UP000829999">
    <property type="component" value="Chromosome 14"/>
</dbReference>
<dbReference type="GO" id="GO:0005737">
    <property type="term" value="C:cytoplasm"/>
    <property type="evidence" value="ECO:0007669"/>
    <property type="project" value="TreeGrafter"/>
</dbReference>
<evidence type="ECO:0000256" key="2">
    <source>
        <dbReference type="SAM" id="Coils"/>
    </source>
</evidence>
<dbReference type="InterPro" id="IPR036956">
    <property type="entry name" value="Impact_N_sf"/>
</dbReference>
<dbReference type="PANTHER" id="PTHR16301">
    <property type="entry name" value="IMPACT-RELATED"/>
    <property type="match status" value="1"/>
</dbReference>
<sequence>MGYQMEMIVDQIAKCVQNNNEIKSTEEELRQSAANIKRVEVIAEKILKATKDTAKPDMGSVRTGPAKPQPNLKFGVSDADKELCREFFERLKLPTADIQVEVVVAVATGISVALQLAVLSKLKLHRKIVNAKHNMVAYRIEHRTAKGVEIVQGYDEDGEAHAGGRLLHLLQTNNCLNTAVVVTRW</sequence>
<dbReference type="GO" id="GO:0140469">
    <property type="term" value="P:GCN2-mediated signaling"/>
    <property type="evidence" value="ECO:0007669"/>
    <property type="project" value="TreeGrafter"/>
</dbReference>
<name>A0A9R0DVS9_SPOFR</name>
<organism evidence="4 5">
    <name type="scientific">Spodoptera frugiperda</name>
    <name type="common">Fall armyworm</name>
    <dbReference type="NCBI Taxonomy" id="7108"/>
    <lineage>
        <taxon>Eukaryota</taxon>
        <taxon>Metazoa</taxon>
        <taxon>Ecdysozoa</taxon>
        <taxon>Arthropoda</taxon>
        <taxon>Hexapoda</taxon>
        <taxon>Insecta</taxon>
        <taxon>Pterygota</taxon>
        <taxon>Neoptera</taxon>
        <taxon>Endopterygota</taxon>
        <taxon>Lepidoptera</taxon>
        <taxon>Glossata</taxon>
        <taxon>Ditrysia</taxon>
        <taxon>Noctuoidea</taxon>
        <taxon>Noctuidae</taxon>
        <taxon>Amphipyrinae</taxon>
        <taxon>Spodoptera</taxon>
    </lineage>
</organism>
<evidence type="ECO:0000259" key="3">
    <source>
        <dbReference type="Pfam" id="PF01205"/>
    </source>
</evidence>
<dbReference type="InterPro" id="IPR020568">
    <property type="entry name" value="Ribosomal_Su5_D2-typ_SF"/>
</dbReference>
<dbReference type="GeneID" id="126911356"/>
<dbReference type="Pfam" id="PF01205">
    <property type="entry name" value="Impact_N"/>
    <property type="match status" value="1"/>
</dbReference>
<feature type="coiled-coil region" evidence="2">
    <location>
        <begin position="15"/>
        <end position="42"/>
    </location>
</feature>
<gene>
    <name evidence="5" type="primary">LOC126911356</name>
</gene>
<evidence type="ECO:0000313" key="5">
    <source>
        <dbReference type="RefSeq" id="XP_050554184.1"/>
    </source>
</evidence>
<protein>
    <submittedName>
        <fullName evidence="5">Uncharacterized protein LOC126911356</fullName>
    </submittedName>
</protein>
<dbReference type="InterPro" id="IPR023582">
    <property type="entry name" value="Impact"/>
</dbReference>
<reference evidence="5" key="1">
    <citation type="submission" date="2025-08" db="UniProtKB">
        <authorList>
            <consortium name="RefSeq"/>
        </authorList>
    </citation>
    <scope>IDENTIFICATION</scope>
    <source>
        <tissue evidence="5">Whole larval tissue</tissue>
    </source>
</reference>
<proteinExistence type="inferred from homology"/>
<dbReference type="SUPFAM" id="SSF54211">
    <property type="entry name" value="Ribosomal protein S5 domain 2-like"/>
    <property type="match status" value="1"/>
</dbReference>
<dbReference type="AlphaFoldDB" id="A0A9R0DVS9"/>
<accession>A0A9R0DVS9</accession>
<evidence type="ECO:0000256" key="1">
    <source>
        <dbReference type="ARBA" id="ARBA00007665"/>
    </source>
</evidence>